<name>Q2FQJ5_METHJ</name>
<dbReference type="AlphaFoldDB" id="Q2FQJ5"/>
<proteinExistence type="predicted"/>
<dbReference type="HOGENOM" id="CLU_1280800_0_0_2"/>
<keyword evidence="3" id="KW-1185">Reference proteome</keyword>
<dbReference type="Proteomes" id="UP000001941">
    <property type="component" value="Chromosome"/>
</dbReference>
<dbReference type="EnsemblBacteria" id="ABD40136">
    <property type="protein sequence ID" value="ABD40136"/>
    <property type="gene ID" value="Mhun_0368"/>
</dbReference>
<dbReference type="eggNOG" id="arCOG09443">
    <property type="taxonomic scope" value="Archaea"/>
</dbReference>
<evidence type="ECO:0000313" key="2">
    <source>
        <dbReference type="EMBL" id="ABD40136.1"/>
    </source>
</evidence>
<keyword evidence="1" id="KW-0472">Membrane</keyword>
<dbReference type="KEGG" id="mhu:Mhun_0368"/>
<reference evidence="3" key="1">
    <citation type="journal article" date="2016" name="Stand. Genomic Sci.">
        <title>Complete genome sequence of Methanospirillum hungatei type strain JF1.</title>
        <authorList>
            <person name="Gunsalus R.P."/>
            <person name="Cook L.E."/>
            <person name="Crable B."/>
            <person name="Rohlin L."/>
            <person name="McDonald E."/>
            <person name="Mouttaki H."/>
            <person name="Sieber J.R."/>
            <person name="Poweleit N."/>
            <person name="Zhou H."/>
            <person name="Lapidus A.L."/>
            <person name="Daligault H.E."/>
            <person name="Land M."/>
            <person name="Gilna P."/>
            <person name="Ivanova N."/>
            <person name="Kyrpides N."/>
            <person name="Culley D.E."/>
            <person name="McInerney M.J."/>
        </authorList>
    </citation>
    <scope>NUCLEOTIDE SEQUENCE [LARGE SCALE GENOMIC DNA]</scope>
    <source>
        <strain evidence="3">ATCC 27890 / DSM 864 / NBRC 100397 / JF-1</strain>
    </source>
</reference>
<sequence length="215" mass="23327">MMSILAGLKWSIGVLSIICLGILYFGTVSAVMVSSPDVVKPGEEVSIFIGNIKAGDPFKIDIIGNIKTEAGSFFSFKLNNLSLPLDITNPTLRINMNGLVPNSMLNVSVNQHKYNGALDTADATGLYDYEIDKPTMPEGNYDIEINGTAAKTQIPVTFTIRGTNVVAEPLAESTFSITGFSNGVFDVTSYVVNMEPDKYVEKKQFTVQDQLIAIK</sequence>
<organism evidence="2 3">
    <name type="scientific">Methanospirillum hungatei JF-1 (strain ATCC 27890 / DSM 864 / NBRC 100397 / JF-1)</name>
    <dbReference type="NCBI Taxonomy" id="323259"/>
    <lineage>
        <taxon>Archaea</taxon>
        <taxon>Methanobacteriati</taxon>
        <taxon>Methanobacteriota</taxon>
        <taxon>Stenosarchaea group</taxon>
        <taxon>Methanomicrobia</taxon>
        <taxon>Methanomicrobiales</taxon>
        <taxon>Methanospirillaceae</taxon>
        <taxon>Methanospirillum</taxon>
    </lineage>
</organism>
<feature type="transmembrane region" description="Helical" evidence="1">
    <location>
        <begin position="12"/>
        <end position="33"/>
    </location>
</feature>
<keyword evidence="1" id="KW-0812">Transmembrane</keyword>
<evidence type="ECO:0000256" key="1">
    <source>
        <dbReference type="SAM" id="Phobius"/>
    </source>
</evidence>
<dbReference type="EMBL" id="CP000254">
    <property type="protein sequence ID" value="ABD40136.1"/>
    <property type="molecule type" value="Genomic_DNA"/>
</dbReference>
<keyword evidence="1" id="KW-1133">Transmembrane helix</keyword>
<gene>
    <name evidence="2" type="ordered locus">Mhun_0368</name>
</gene>
<dbReference type="STRING" id="323259.Mhun_0368"/>
<dbReference type="GeneID" id="3923632"/>
<protein>
    <submittedName>
        <fullName evidence="2">Uncharacterized protein</fullName>
    </submittedName>
</protein>
<dbReference type="RefSeq" id="WP_011447430.1">
    <property type="nucleotide sequence ID" value="NC_007796.1"/>
</dbReference>
<dbReference type="InParanoid" id="Q2FQJ5"/>
<evidence type="ECO:0000313" key="3">
    <source>
        <dbReference type="Proteomes" id="UP000001941"/>
    </source>
</evidence>
<accession>Q2FQJ5</accession>